<dbReference type="GO" id="GO:0031122">
    <property type="term" value="P:cytoplasmic microtubule organization"/>
    <property type="evidence" value="ECO:0007669"/>
    <property type="project" value="TreeGrafter"/>
</dbReference>
<dbReference type="GO" id="GO:0000922">
    <property type="term" value="C:spindle pole"/>
    <property type="evidence" value="ECO:0007669"/>
    <property type="project" value="InterPro"/>
</dbReference>
<evidence type="ECO:0000256" key="1">
    <source>
        <dbReference type="ARBA" id="ARBA00010337"/>
    </source>
</evidence>
<evidence type="ECO:0000259" key="6">
    <source>
        <dbReference type="Pfam" id="PF04130"/>
    </source>
</evidence>
<proteinExistence type="inferred from homology"/>
<evidence type="ECO:0000313" key="8">
    <source>
        <dbReference type="Proteomes" id="UP000515123"/>
    </source>
</evidence>
<dbReference type="AlphaFoldDB" id="A0A6P5FFD6"/>
<dbReference type="FunFam" id="1.20.120.1900:FF:000008">
    <property type="entry name" value="Gamma-tubulin complex component"/>
    <property type="match status" value="1"/>
</dbReference>
<evidence type="ECO:0000256" key="2">
    <source>
        <dbReference type="ARBA" id="ARBA00022490"/>
    </source>
</evidence>
<dbReference type="PANTHER" id="PTHR19302">
    <property type="entry name" value="GAMMA TUBULIN COMPLEX PROTEIN"/>
    <property type="match status" value="1"/>
</dbReference>
<feature type="domain" description="Gamma tubulin complex component protein N-terminal" evidence="7">
    <location>
        <begin position="99"/>
        <end position="412"/>
    </location>
</feature>
<keyword evidence="2 5" id="KW-0963">Cytoplasm</keyword>
<dbReference type="RefSeq" id="XP_020091965.1">
    <property type="nucleotide sequence ID" value="XM_020236376.1"/>
</dbReference>
<reference evidence="8" key="1">
    <citation type="journal article" date="2015" name="Nat. Genet.">
        <title>The pineapple genome and the evolution of CAM photosynthesis.</title>
        <authorList>
            <person name="Ming R."/>
            <person name="VanBuren R."/>
            <person name="Wai C.M."/>
            <person name="Tang H."/>
            <person name="Schatz M.C."/>
            <person name="Bowers J.E."/>
            <person name="Lyons E."/>
            <person name="Wang M.L."/>
            <person name="Chen J."/>
            <person name="Biggers E."/>
            <person name="Zhang J."/>
            <person name="Huang L."/>
            <person name="Zhang L."/>
            <person name="Miao W."/>
            <person name="Zhang J."/>
            <person name="Ye Z."/>
            <person name="Miao C."/>
            <person name="Lin Z."/>
            <person name="Wang H."/>
            <person name="Zhou H."/>
            <person name="Yim W.C."/>
            <person name="Priest H.D."/>
            <person name="Zheng C."/>
            <person name="Woodhouse M."/>
            <person name="Edger P.P."/>
            <person name="Guyot R."/>
            <person name="Guo H.B."/>
            <person name="Guo H."/>
            <person name="Zheng G."/>
            <person name="Singh R."/>
            <person name="Sharma A."/>
            <person name="Min X."/>
            <person name="Zheng Y."/>
            <person name="Lee H."/>
            <person name="Gurtowski J."/>
            <person name="Sedlazeck F.J."/>
            <person name="Harkess A."/>
            <person name="McKain M.R."/>
            <person name="Liao Z."/>
            <person name="Fang J."/>
            <person name="Liu J."/>
            <person name="Zhang X."/>
            <person name="Zhang Q."/>
            <person name="Hu W."/>
            <person name="Qin Y."/>
            <person name="Wang K."/>
            <person name="Chen L.Y."/>
            <person name="Shirley N."/>
            <person name="Lin Y.R."/>
            <person name="Liu L.Y."/>
            <person name="Hernandez A.G."/>
            <person name="Wright C.L."/>
            <person name="Bulone V."/>
            <person name="Tuskan G.A."/>
            <person name="Heath K."/>
            <person name="Zee F."/>
            <person name="Moore P.H."/>
            <person name="Sunkar R."/>
            <person name="Leebens-Mack J.H."/>
            <person name="Mockler T."/>
            <person name="Bennetzen J.L."/>
            <person name="Freeling M."/>
            <person name="Sankoff D."/>
            <person name="Paterson A.H."/>
            <person name="Zhu X."/>
            <person name="Yang X."/>
            <person name="Smith J.A."/>
            <person name="Cushman J.C."/>
            <person name="Paull R.E."/>
            <person name="Yu Q."/>
        </authorList>
    </citation>
    <scope>NUCLEOTIDE SEQUENCE [LARGE SCALE GENOMIC DNA]</scope>
    <source>
        <strain evidence="8">cv. F153</strain>
    </source>
</reference>
<dbReference type="GO" id="GO:0005874">
    <property type="term" value="C:microtubule"/>
    <property type="evidence" value="ECO:0007669"/>
    <property type="project" value="UniProtKB-KW"/>
</dbReference>
<dbReference type="GO" id="GO:0043015">
    <property type="term" value="F:gamma-tubulin binding"/>
    <property type="evidence" value="ECO:0007669"/>
    <property type="project" value="InterPro"/>
</dbReference>
<dbReference type="OrthoDB" id="66546at2759"/>
<dbReference type="GeneID" id="109712667"/>
<dbReference type="GO" id="GO:0051011">
    <property type="term" value="F:microtubule minus-end binding"/>
    <property type="evidence" value="ECO:0007669"/>
    <property type="project" value="TreeGrafter"/>
</dbReference>
<dbReference type="GO" id="GO:0051225">
    <property type="term" value="P:spindle assembly"/>
    <property type="evidence" value="ECO:0007669"/>
    <property type="project" value="TreeGrafter"/>
</dbReference>
<keyword evidence="3 5" id="KW-0493">Microtubule</keyword>
<name>A0A6P5FFD6_ANACO</name>
<feature type="domain" description="Gamma tubulin complex component C-terminal" evidence="6">
    <location>
        <begin position="745"/>
        <end position="1055"/>
    </location>
</feature>
<reference evidence="9" key="2">
    <citation type="submission" date="2025-08" db="UniProtKB">
        <authorList>
            <consortium name="RefSeq"/>
        </authorList>
    </citation>
    <scope>IDENTIFICATION</scope>
    <source>
        <tissue evidence="9">Leaf</tissue>
    </source>
</reference>
<dbReference type="PANTHER" id="PTHR19302:SF33">
    <property type="entry name" value="GAMMA-TUBULIN COMPLEX COMPONENT 5"/>
    <property type="match status" value="1"/>
</dbReference>
<evidence type="ECO:0000256" key="5">
    <source>
        <dbReference type="RuleBase" id="RU363050"/>
    </source>
</evidence>
<comment type="subcellular location">
    <subcellularLocation>
        <location evidence="5">Cytoplasm</location>
        <location evidence="5">Cytoskeleton</location>
        <location evidence="5">Microtubule organizing center</location>
    </subcellularLocation>
</comment>
<keyword evidence="4 5" id="KW-0206">Cytoskeleton</keyword>
<dbReference type="GO" id="GO:0007020">
    <property type="term" value="P:microtubule nucleation"/>
    <property type="evidence" value="ECO:0007669"/>
    <property type="project" value="InterPro"/>
</dbReference>
<organism evidence="8 9">
    <name type="scientific">Ananas comosus</name>
    <name type="common">Pineapple</name>
    <name type="synonym">Ananas ananas</name>
    <dbReference type="NCBI Taxonomy" id="4615"/>
    <lineage>
        <taxon>Eukaryota</taxon>
        <taxon>Viridiplantae</taxon>
        <taxon>Streptophyta</taxon>
        <taxon>Embryophyta</taxon>
        <taxon>Tracheophyta</taxon>
        <taxon>Spermatophyta</taxon>
        <taxon>Magnoliopsida</taxon>
        <taxon>Liliopsida</taxon>
        <taxon>Poales</taxon>
        <taxon>Bromeliaceae</taxon>
        <taxon>Bromelioideae</taxon>
        <taxon>Ananas</taxon>
    </lineage>
</organism>
<comment type="similarity">
    <text evidence="1 5">Belongs to the TUBGCP family.</text>
</comment>
<protein>
    <recommendedName>
        <fullName evidence="5">Gamma-tubulin complex component</fullName>
    </recommendedName>
</protein>
<dbReference type="GO" id="GO:0051321">
    <property type="term" value="P:meiotic cell cycle"/>
    <property type="evidence" value="ECO:0007669"/>
    <property type="project" value="TreeGrafter"/>
</dbReference>
<accession>A0A6P5FFD6</accession>
<keyword evidence="8" id="KW-1185">Reference proteome</keyword>
<dbReference type="Gene3D" id="1.20.120.1900">
    <property type="entry name" value="Gamma-tubulin complex, C-terminal domain"/>
    <property type="match status" value="1"/>
</dbReference>
<gene>
    <name evidence="9" type="primary">LOC109712667</name>
</gene>
<dbReference type="InterPro" id="IPR040457">
    <property type="entry name" value="GCP_C"/>
</dbReference>
<evidence type="ECO:0000259" key="7">
    <source>
        <dbReference type="Pfam" id="PF17681"/>
    </source>
</evidence>
<comment type="function">
    <text evidence="5">Component of the gamma-tubulin ring complex (gTuRC) which mediates microtubule nucleation.</text>
</comment>
<dbReference type="Proteomes" id="UP000515123">
    <property type="component" value="Linkage group 7"/>
</dbReference>
<dbReference type="InterPro" id="IPR007259">
    <property type="entry name" value="GCP"/>
</dbReference>
<dbReference type="InterPro" id="IPR041470">
    <property type="entry name" value="GCP_N"/>
</dbReference>
<dbReference type="GO" id="GO:0000278">
    <property type="term" value="P:mitotic cell cycle"/>
    <property type="evidence" value="ECO:0007669"/>
    <property type="project" value="TreeGrafter"/>
</dbReference>
<dbReference type="Pfam" id="PF17681">
    <property type="entry name" value="GCP_N_terminal"/>
    <property type="match status" value="1"/>
</dbReference>
<evidence type="ECO:0000313" key="9">
    <source>
        <dbReference type="RefSeq" id="XP_020091965.1"/>
    </source>
</evidence>
<dbReference type="GO" id="GO:0000930">
    <property type="term" value="C:gamma-tubulin complex"/>
    <property type="evidence" value="ECO:0007669"/>
    <property type="project" value="TreeGrafter"/>
</dbReference>
<dbReference type="InterPro" id="IPR042241">
    <property type="entry name" value="GCP_C_sf"/>
</dbReference>
<evidence type="ECO:0000256" key="4">
    <source>
        <dbReference type="ARBA" id="ARBA00023212"/>
    </source>
</evidence>
<dbReference type="Pfam" id="PF04130">
    <property type="entry name" value="GCP_C_terminal"/>
    <property type="match status" value="1"/>
</dbReference>
<evidence type="ECO:0000256" key="3">
    <source>
        <dbReference type="ARBA" id="ARBA00022701"/>
    </source>
</evidence>
<sequence length="1082" mass="122200">MAGTVVANYGLGNRPSSLEGMSSYSFDSLPDWRFYKQVENGKQSTSLPQRTAVTNDDDCGLAKVEDSDSFITKLHFSITKGLHHAAPISSFRIDEHELVRAVLQMLQGFCSDLFYWDEAKQGFLVKDGIYASHLSQTSLKGILNIFLFAGTCLKRVEIFVTKVGSSGKRTPTLSAFANSVYSWLKRLREVALKEEEQLLTSDTDNRKTMTLLGLTNSLSSLCAGAELLWELRTGAVPNVFIDSGNTVSSSEIAVYILNHLFKKLNEDCLVQGDSYHMLLAIFTGSLLPYLHGLDSWLYDGILDDPCEEMFFYKNVAVSIDQPAFWETSYLLRTSRLENLTSSGGSLIRTGIESNMKIETSNQDDMDIAICPIFLNDIAKAIVSAGKSLQLVQHVQDECAIPSDSERCQFPDNQNKMGHRPEVLSSLEFVDGNTGSDDSGEESFFDVQISNDARIMGVLTLPEVFLVSLAGLLDDGDHIYEYFKMFPTDINLMSNALMNNQYVEKGINENIKKSLNYDKNWLQFLVDAMQGRRHVGINEKVAFQSMARDSDSSTERNKIEERTELSDSSFFPGNPVITVCRDLLQRNFASWDGLNLSRSFHLPPLNDENLREAIFGFKYSDATMNDSSQCKAILPRLDGTDYTFGFQFDELQHLRLDDDRRTLETLFAFPTLLPSFQEDITLSEILPSQKDSTLASKVLNFIQSIKLKDPPEPAVIIQECLSLYIRKQVDHIGKHILSKLMDGWRLMDELFVLRAIFLLGSGDLLQQFWTVIFNRLDKGDSWDDDFELNTILQESVRNSADRTLLSAPDSLVVSVTISNASDDEENMSTPRKLRNQFLGVDALDMLKFSYKVSWPLDLIVNMEALKKYNQVMGFLLKVKRAKFVLDKARKWMWKGKGNTAQNYKHHLLLAQKLLHFVDAFHQYVMDRVFHSAWNELCSGMAAARSLDEVIEVHEAYLLSIQRQCFVSPDKLWALIASRLKTILGLGLEFYSIQQTLSSGGAATSVKARCEMEIERIEKQFDDCVAFLLRILSFKLNVGHFPHLADLVTRINYNYFYMSEKGNLLTVPGFESSAKAGKAPTFRA</sequence>